<evidence type="ECO:0000313" key="3">
    <source>
        <dbReference type="Proteomes" id="UP001163828"/>
    </source>
</evidence>
<feature type="compositionally biased region" description="Polar residues" evidence="1">
    <location>
        <begin position="229"/>
        <end position="265"/>
    </location>
</feature>
<feature type="compositionally biased region" description="Basic and acidic residues" evidence="1">
    <location>
        <begin position="171"/>
        <end position="181"/>
    </location>
</feature>
<dbReference type="Proteomes" id="UP001163828">
    <property type="component" value="Unassembled WGS sequence"/>
</dbReference>
<organism evidence="2 3">
    <name type="scientific">Lentinula boryana</name>
    <dbReference type="NCBI Taxonomy" id="40481"/>
    <lineage>
        <taxon>Eukaryota</taxon>
        <taxon>Fungi</taxon>
        <taxon>Dikarya</taxon>
        <taxon>Basidiomycota</taxon>
        <taxon>Agaricomycotina</taxon>
        <taxon>Agaricomycetes</taxon>
        <taxon>Agaricomycetidae</taxon>
        <taxon>Agaricales</taxon>
        <taxon>Marasmiineae</taxon>
        <taxon>Omphalotaceae</taxon>
        <taxon>Lentinula</taxon>
    </lineage>
</organism>
<feature type="compositionally biased region" description="Basic and acidic residues" evidence="1">
    <location>
        <begin position="198"/>
        <end position="214"/>
    </location>
</feature>
<feature type="compositionally biased region" description="Basic residues" evidence="1">
    <location>
        <begin position="184"/>
        <end position="197"/>
    </location>
</feature>
<reference evidence="2" key="1">
    <citation type="submission" date="2022-08" db="EMBL/GenBank/DDBJ databases">
        <authorList>
            <consortium name="DOE Joint Genome Institute"/>
            <person name="Min B."/>
            <person name="Riley R."/>
            <person name="Sierra-Patev S."/>
            <person name="Naranjo-Ortiz M."/>
            <person name="Looney B."/>
            <person name="Konkel Z."/>
            <person name="Slot J.C."/>
            <person name="Sakamoto Y."/>
            <person name="Steenwyk J.L."/>
            <person name="Rokas A."/>
            <person name="Carro J."/>
            <person name="Camarero S."/>
            <person name="Ferreira P."/>
            <person name="Molpeceres G."/>
            <person name="Ruiz-Duenas F.J."/>
            <person name="Serrano A."/>
            <person name="Henrissat B."/>
            <person name="Drula E."/>
            <person name="Hughes K.W."/>
            <person name="Mata J.L."/>
            <person name="Ishikawa N.K."/>
            <person name="Vargas-Isla R."/>
            <person name="Ushijima S."/>
            <person name="Smith C.A."/>
            <person name="Ahrendt S."/>
            <person name="Andreopoulos W."/>
            <person name="He G."/>
            <person name="Labutti K."/>
            <person name="Lipzen A."/>
            <person name="Ng V."/>
            <person name="Sandor L."/>
            <person name="Barry K."/>
            <person name="Martinez A.T."/>
            <person name="Xiao Y."/>
            <person name="Gibbons J.G."/>
            <person name="Terashima K."/>
            <person name="Hibbett D.S."/>
            <person name="Grigoriev I.V."/>
        </authorList>
    </citation>
    <scope>NUCLEOTIDE SEQUENCE</scope>
    <source>
        <strain evidence="2">TFB10827</strain>
    </source>
</reference>
<evidence type="ECO:0000256" key="1">
    <source>
        <dbReference type="SAM" id="MobiDB-lite"/>
    </source>
</evidence>
<evidence type="ECO:0000313" key="2">
    <source>
        <dbReference type="EMBL" id="KAJ3993974.1"/>
    </source>
</evidence>
<feature type="compositionally biased region" description="Polar residues" evidence="1">
    <location>
        <begin position="63"/>
        <end position="75"/>
    </location>
</feature>
<comment type="caution">
    <text evidence="2">The sequence shown here is derived from an EMBL/GenBank/DDBJ whole genome shotgun (WGS) entry which is preliminary data.</text>
</comment>
<sequence>MRSFMYEIEVIVEEDIVPQSEGTRLNDVKGKAKANNTPPTSPSFRGGASTTKSKSDNEPPTRADSTLSASSSTKLNPVPVPPSSGDQHHPLDLFDDNFNVEYASPTKKNTTKAKEQTSKAISQHIYDVDAGEDESPLTPQPTTFMSKLKAKPTNHLKLSSSEWEELVPQSKHLEDKEDNLGRNHASKGSKPSPKRTASKADEEISVNVKKEKTSKPSSTSARPKDTRPGASTDNPPTLISTQNTDASPQNHIQSQTQTQMGTSADSEPRFKIKIWGPRNQNGEFMTRKKHTVRKVLAGACKNFGINPSQAKLQQVFELDDEITGQVVSHYCDCDNDDTVGKAGIGPESTLRVFVEGEEDEIEEGHSY</sequence>
<feature type="region of interest" description="Disordered" evidence="1">
    <location>
        <begin position="16"/>
        <end position="268"/>
    </location>
</feature>
<evidence type="ECO:0008006" key="4">
    <source>
        <dbReference type="Google" id="ProtNLM"/>
    </source>
</evidence>
<name>A0ABQ8Q634_9AGAR</name>
<proteinExistence type="predicted"/>
<dbReference type="EMBL" id="MU790731">
    <property type="protein sequence ID" value="KAJ3993974.1"/>
    <property type="molecule type" value="Genomic_DNA"/>
</dbReference>
<gene>
    <name evidence="2" type="ORF">F5050DRAFT_1777920</name>
</gene>
<accession>A0ABQ8Q634</accession>
<keyword evidence="3" id="KW-1185">Reference proteome</keyword>
<protein>
    <recommendedName>
        <fullName evidence="4">Rad60/SUMO-like domain-containing protein</fullName>
    </recommendedName>
</protein>